<sequence>MNQVVRNGETSPTEVATKRSTSQSQGEAATRLMDEIDKAKRHLEIRRPKTGPFEDSKIYLTKDIYNFPYTGVMDGYDRLLEAGAKFTKPSHDIQKIVGQKEWIQNGLYMTTLFGSDRGVTGDKLKSLVDRGAISDPSKGPITFDLNNFTNDEVELLVQTSVAMGKGGGPGGHRTASGQFNDRMRQNGFGDFDSKIVHFDWNFRENIGALDISHGKLGKAIDNHVPRGKTLHSDGVISGLLEQGHIEVHQGRILPSKVILQAIADGKIDDREDELAAVSRKAENMFDAIGFSDSSTVSDQNLEVSMDRFTDNYVELMKSIGTYTDLVERDGVPLTENEKDQLVRAMASAKKTSEKAGLHLMEHAQQNSINVSEDSPQRPETGSTFALFASLLAGAAFSFAGGAGLGLTALGGVAAAGSRGKYAMAVARDSVNLLGSVSSLSGSSANYVYAKNHSGVKTLEDAMRRELGDDFLVSVGEAMIGAKKATDFFNKNGMSDASTDFGKTNRGVQKSLEYSVREGNSANALWHLTQKPKINKFENKEYQNIVHDYSKNYFLGAHYYSNQEHFEALKASGWDVDVKVETGRRDSIVYPAWLGDNDDDPSEFIAPLDANLKQKMLNDPSSVKYEDLNEDQRYLVATALYQVVIKQKPGQHLTKVKDGTHLRTGTRQGRDGIQDLRDDVRNNFSHGVLSREKLEKLIEDAWVQAQPPDLIP</sequence>
<proteinExistence type="predicted"/>
<name>A0ABY2UND3_9RHOB</name>
<evidence type="ECO:0000256" key="1">
    <source>
        <dbReference type="SAM" id="MobiDB-lite"/>
    </source>
</evidence>
<protein>
    <submittedName>
        <fullName evidence="2">Uncharacterized protein</fullName>
    </submittedName>
</protein>
<reference evidence="2 3" key="1">
    <citation type="submission" date="2019-05" db="EMBL/GenBank/DDBJ databases">
        <title>Draft genome sequence of Pelagicola sp. DSW4-44.</title>
        <authorList>
            <person name="Oh J."/>
        </authorList>
    </citation>
    <scope>NUCLEOTIDE SEQUENCE [LARGE SCALE GENOMIC DNA]</scope>
    <source>
        <strain evidence="2 3">DSW4-44</strain>
    </source>
</reference>
<evidence type="ECO:0000313" key="2">
    <source>
        <dbReference type="EMBL" id="TLP55316.1"/>
    </source>
</evidence>
<comment type="caution">
    <text evidence="2">The sequence shown here is derived from an EMBL/GenBank/DDBJ whole genome shotgun (WGS) entry which is preliminary data.</text>
</comment>
<feature type="region of interest" description="Disordered" evidence="1">
    <location>
        <begin position="1"/>
        <end position="29"/>
    </location>
</feature>
<keyword evidence="3" id="KW-1185">Reference proteome</keyword>
<accession>A0ABY2UND3</accession>
<feature type="compositionally biased region" description="Polar residues" evidence="1">
    <location>
        <begin position="1"/>
        <end position="27"/>
    </location>
</feature>
<dbReference type="RefSeq" id="WP_138165441.1">
    <property type="nucleotide sequence ID" value="NZ_VAUA01000016.1"/>
</dbReference>
<organism evidence="2 3">
    <name type="scientific">Parasedimentitalea maritima</name>
    <dbReference type="NCBI Taxonomy" id="2578117"/>
    <lineage>
        <taxon>Bacteria</taxon>
        <taxon>Pseudomonadati</taxon>
        <taxon>Pseudomonadota</taxon>
        <taxon>Alphaproteobacteria</taxon>
        <taxon>Rhodobacterales</taxon>
        <taxon>Paracoccaceae</taxon>
        <taxon>Parasedimentitalea</taxon>
    </lineage>
</organism>
<evidence type="ECO:0000313" key="3">
    <source>
        <dbReference type="Proteomes" id="UP000305041"/>
    </source>
</evidence>
<dbReference type="EMBL" id="VAUA01000016">
    <property type="protein sequence ID" value="TLP55316.1"/>
    <property type="molecule type" value="Genomic_DNA"/>
</dbReference>
<dbReference type="Proteomes" id="UP000305041">
    <property type="component" value="Unassembled WGS sequence"/>
</dbReference>
<gene>
    <name evidence="2" type="ORF">FEE96_22855</name>
</gene>